<dbReference type="FunFam" id="3.40.640.10:FF:000080">
    <property type="entry name" value="Aminotransferase, putative"/>
    <property type="match status" value="1"/>
</dbReference>
<dbReference type="AlphaFoldDB" id="W6MPC1"/>
<reference evidence="2" key="2">
    <citation type="submission" date="2014-02" db="EMBL/GenBank/DDBJ databases">
        <title>Complete DNA sequence of /Kuraishia capsulata/ illustrates novel genomic features among budding yeasts (/Saccharomycotina/).</title>
        <authorList>
            <person name="Morales L."/>
            <person name="Noel B."/>
            <person name="Porcel B."/>
            <person name="Marcet-Houben M."/>
            <person name="Hullo M-F."/>
            <person name="Sacerdot C."/>
            <person name="Tekaia F."/>
            <person name="Leh-Louis V."/>
            <person name="Despons L."/>
            <person name="Khanna V."/>
            <person name="Aury J-M."/>
            <person name="Barbe V."/>
            <person name="Couloux A."/>
            <person name="Labadie K."/>
            <person name="Pelletier E."/>
            <person name="Souciet J-L."/>
            <person name="Boekhout T."/>
            <person name="Gabaldon T."/>
            <person name="Wincker P."/>
            <person name="Dujon B."/>
        </authorList>
    </citation>
    <scope>NUCLEOTIDE SEQUENCE</scope>
    <source>
        <strain evidence="2">CBS 1993</strain>
    </source>
</reference>
<keyword evidence="3" id="KW-1185">Reference proteome</keyword>
<dbReference type="RefSeq" id="XP_022458953.1">
    <property type="nucleotide sequence ID" value="XM_022603226.1"/>
</dbReference>
<name>W6MPC1_9ASCO</name>
<feature type="domain" description="Aminotransferase class I/classII large" evidence="1">
    <location>
        <begin position="50"/>
        <end position="416"/>
    </location>
</feature>
<dbReference type="OrthoDB" id="7042322at2759"/>
<dbReference type="InterPro" id="IPR004839">
    <property type="entry name" value="Aminotransferase_I/II_large"/>
</dbReference>
<dbReference type="PANTHER" id="PTHR42858:SF1">
    <property type="entry name" value="LD15494P"/>
    <property type="match status" value="1"/>
</dbReference>
<dbReference type="GeneID" id="34520341"/>
<dbReference type="HOGENOM" id="CLU_017584_0_6_1"/>
<dbReference type="Gene3D" id="3.40.640.10">
    <property type="entry name" value="Type I PLP-dependent aspartate aminotransferase-like (Major domain)"/>
    <property type="match status" value="1"/>
</dbReference>
<protein>
    <recommendedName>
        <fullName evidence="1">Aminotransferase class I/classII large domain-containing protein</fullName>
    </recommendedName>
</protein>
<gene>
    <name evidence="2" type="ORF">KUCA_T00002934001</name>
</gene>
<dbReference type="GO" id="GO:0030170">
    <property type="term" value="F:pyridoxal phosphate binding"/>
    <property type="evidence" value="ECO:0007669"/>
    <property type="project" value="InterPro"/>
</dbReference>
<evidence type="ECO:0000313" key="2">
    <source>
        <dbReference type="EMBL" id="CDK26957.1"/>
    </source>
</evidence>
<dbReference type="Gene3D" id="3.90.1150.10">
    <property type="entry name" value="Aspartate Aminotransferase, domain 1"/>
    <property type="match status" value="1"/>
</dbReference>
<evidence type="ECO:0000313" key="3">
    <source>
        <dbReference type="Proteomes" id="UP000019384"/>
    </source>
</evidence>
<dbReference type="Proteomes" id="UP000019384">
    <property type="component" value="Unassembled WGS sequence"/>
</dbReference>
<proteinExistence type="predicted"/>
<dbReference type="InterPro" id="IPR015424">
    <property type="entry name" value="PyrdxlP-dep_Trfase"/>
</dbReference>
<dbReference type="EMBL" id="HG793127">
    <property type="protein sequence ID" value="CDK26957.1"/>
    <property type="molecule type" value="Genomic_DNA"/>
</dbReference>
<organism evidence="2 3">
    <name type="scientific">Kuraishia capsulata CBS 1993</name>
    <dbReference type="NCBI Taxonomy" id="1382522"/>
    <lineage>
        <taxon>Eukaryota</taxon>
        <taxon>Fungi</taxon>
        <taxon>Dikarya</taxon>
        <taxon>Ascomycota</taxon>
        <taxon>Saccharomycotina</taxon>
        <taxon>Pichiomycetes</taxon>
        <taxon>Pichiales</taxon>
        <taxon>Pichiaceae</taxon>
        <taxon>Kuraishia</taxon>
    </lineage>
</organism>
<sequence>MSKIVNFFKGHPTEDLLPAREILQASQSVLQKVIGEPNAWDDVNRHPLTYGADPGNLDTRKVVAEWIDRLFSHTIPTNPECINMTAGASYGIMNILAQTTSPHNGVTRRAFITSPTYFLINGTFIDMGFSGKLTAIEEYSSGDIDLVGLEKQLKHYDSIQPVPTTVTKDHISQIHDPKRDLKKIYRYVVYLTPTYSNPRGGTVSLECRKRLIELARKYDMLIICDDVYDLLSYESGARFLPRFVHLDRATAVNEYGNTISNGSFSKLLGAGLRVGWQETVSPKMSLTLASGGANRSGGTPSQFNSILVEELIKSGAIDEIVRDLIKVYAERVDVFRESTREHLPEGTQIDGGQGGYFLWVTLPEGYDMKAIVAECKTRGVILAGGENFEVEGDSKDWGDRSCRCSISYLTSEQIKAGIAVWGEVCKKFQRS</sequence>
<dbReference type="CDD" id="cd00609">
    <property type="entry name" value="AAT_like"/>
    <property type="match status" value="1"/>
</dbReference>
<reference evidence="2" key="1">
    <citation type="submission" date="2013-12" db="EMBL/GenBank/DDBJ databases">
        <authorList>
            <person name="Genoscope - CEA"/>
        </authorList>
    </citation>
    <scope>NUCLEOTIDE SEQUENCE</scope>
    <source>
        <strain evidence="2">CBS 1993</strain>
    </source>
</reference>
<accession>W6MPC1</accession>
<dbReference type="PANTHER" id="PTHR42858">
    <property type="entry name" value="AMINOTRANSFERASE"/>
    <property type="match status" value="1"/>
</dbReference>
<dbReference type="GO" id="GO:0047536">
    <property type="term" value="F:2-aminoadipate transaminase activity"/>
    <property type="evidence" value="ECO:0007669"/>
    <property type="project" value="EnsemblFungi"/>
</dbReference>
<dbReference type="SUPFAM" id="SSF53383">
    <property type="entry name" value="PLP-dependent transferases"/>
    <property type="match status" value="1"/>
</dbReference>
<evidence type="ECO:0000259" key="1">
    <source>
        <dbReference type="Pfam" id="PF00155"/>
    </source>
</evidence>
<dbReference type="InterPro" id="IPR015421">
    <property type="entry name" value="PyrdxlP-dep_Trfase_major"/>
</dbReference>
<dbReference type="InterPro" id="IPR015422">
    <property type="entry name" value="PyrdxlP-dep_Trfase_small"/>
</dbReference>
<dbReference type="Pfam" id="PF00155">
    <property type="entry name" value="Aminotran_1_2"/>
    <property type="match status" value="1"/>
</dbReference>
<dbReference type="STRING" id="1382522.W6MPC1"/>